<dbReference type="NCBIfam" id="TIGR00231">
    <property type="entry name" value="small_GTP"/>
    <property type="match status" value="1"/>
</dbReference>
<dbReference type="SMART" id="SM00175">
    <property type="entry name" value="RAB"/>
    <property type="match status" value="1"/>
</dbReference>
<comment type="caution">
    <text evidence="3">The sequence shown here is derived from an EMBL/GenBank/DDBJ whole genome shotgun (WGS) entry which is preliminary data.</text>
</comment>
<proteinExistence type="predicted"/>
<dbReference type="PROSITE" id="PS51420">
    <property type="entry name" value="RHO"/>
    <property type="match status" value="1"/>
</dbReference>
<evidence type="ECO:0000313" key="4">
    <source>
        <dbReference type="Proteomes" id="UP001470230"/>
    </source>
</evidence>
<dbReference type="SMART" id="SM00174">
    <property type="entry name" value="RHO"/>
    <property type="match status" value="1"/>
</dbReference>
<accession>A0ABR2KPE4</accession>
<dbReference type="Pfam" id="PF00071">
    <property type="entry name" value="Ras"/>
    <property type="match status" value="1"/>
</dbReference>
<protein>
    <submittedName>
        <fullName evidence="3">Uncharacterized protein</fullName>
    </submittedName>
</protein>
<dbReference type="SUPFAM" id="SSF52540">
    <property type="entry name" value="P-loop containing nucleoside triphosphate hydrolases"/>
    <property type="match status" value="1"/>
</dbReference>
<dbReference type="PANTHER" id="PTHR24072">
    <property type="entry name" value="RHO FAMILY GTPASE"/>
    <property type="match status" value="1"/>
</dbReference>
<keyword evidence="4" id="KW-1185">Reference proteome</keyword>
<dbReference type="CDD" id="cd00157">
    <property type="entry name" value="Rho"/>
    <property type="match status" value="1"/>
</dbReference>
<dbReference type="PRINTS" id="PR00449">
    <property type="entry name" value="RASTRNSFRMNG"/>
</dbReference>
<organism evidence="3 4">
    <name type="scientific">Tritrichomonas musculus</name>
    <dbReference type="NCBI Taxonomy" id="1915356"/>
    <lineage>
        <taxon>Eukaryota</taxon>
        <taxon>Metamonada</taxon>
        <taxon>Parabasalia</taxon>
        <taxon>Tritrichomonadida</taxon>
        <taxon>Tritrichomonadidae</taxon>
        <taxon>Tritrichomonas</taxon>
    </lineage>
</organism>
<name>A0ABR2KPE4_9EUKA</name>
<dbReference type="Gene3D" id="3.40.50.300">
    <property type="entry name" value="P-loop containing nucleotide triphosphate hydrolases"/>
    <property type="match status" value="1"/>
</dbReference>
<evidence type="ECO:0000256" key="2">
    <source>
        <dbReference type="ARBA" id="ARBA00023134"/>
    </source>
</evidence>
<dbReference type="PROSITE" id="PS51419">
    <property type="entry name" value="RAB"/>
    <property type="match status" value="1"/>
</dbReference>
<sequence length="195" mass="22358">MKHLKCVVIGDTCCEKTKFINLFATQNSPEVDFPEAFDNYSSNVTFDGQEYNFQVWNLAGREDYSKLRPMSYPGTDVFAICFSLVDQTSLDNVEKIWIREIKENCPDTPYILVGLKSDLRDNFAEKEEEYKSKGWTPISKEQGQKIKEKIGATFYIEASAEKDYKAKQVFDLAIKATLVPKPQAEENYDSNCLLI</sequence>
<evidence type="ECO:0000313" key="3">
    <source>
        <dbReference type="EMBL" id="KAK8892858.1"/>
    </source>
</evidence>
<dbReference type="InterPro" id="IPR005225">
    <property type="entry name" value="Small_GTP-bd"/>
</dbReference>
<keyword evidence="2" id="KW-0342">GTP-binding</keyword>
<reference evidence="3 4" key="1">
    <citation type="submission" date="2024-04" db="EMBL/GenBank/DDBJ databases">
        <title>Tritrichomonas musculus Genome.</title>
        <authorList>
            <person name="Alves-Ferreira E."/>
            <person name="Grigg M."/>
            <person name="Lorenzi H."/>
            <person name="Galac M."/>
        </authorList>
    </citation>
    <scope>NUCLEOTIDE SEQUENCE [LARGE SCALE GENOMIC DNA]</scope>
    <source>
        <strain evidence="3 4">EAF2021</strain>
    </source>
</reference>
<dbReference type="InterPro" id="IPR001806">
    <property type="entry name" value="Small_GTPase"/>
</dbReference>
<dbReference type="PROSITE" id="PS51421">
    <property type="entry name" value="RAS"/>
    <property type="match status" value="1"/>
</dbReference>
<evidence type="ECO:0000256" key="1">
    <source>
        <dbReference type="ARBA" id="ARBA00022741"/>
    </source>
</evidence>
<dbReference type="InterPro" id="IPR003578">
    <property type="entry name" value="Small_GTPase_Rho"/>
</dbReference>
<dbReference type="EMBL" id="JAPFFF010000004">
    <property type="protein sequence ID" value="KAK8892858.1"/>
    <property type="molecule type" value="Genomic_DNA"/>
</dbReference>
<gene>
    <name evidence="3" type="ORF">M9Y10_030110</name>
</gene>
<keyword evidence="1" id="KW-0547">Nucleotide-binding</keyword>
<dbReference type="SMART" id="SM00173">
    <property type="entry name" value="RAS"/>
    <property type="match status" value="1"/>
</dbReference>
<dbReference type="InterPro" id="IPR027417">
    <property type="entry name" value="P-loop_NTPase"/>
</dbReference>
<dbReference type="Proteomes" id="UP001470230">
    <property type="component" value="Unassembled WGS sequence"/>
</dbReference>